<organism evidence="2 3">
    <name type="scientific">Pleurodeles waltl</name>
    <name type="common">Iberian ribbed newt</name>
    <dbReference type="NCBI Taxonomy" id="8319"/>
    <lineage>
        <taxon>Eukaryota</taxon>
        <taxon>Metazoa</taxon>
        <taxon>Chordata</taxon>
        <taxon>Craniata</taxon>
        <taxon>Vertebrata</taxon>
        <taxon>Euteleostomi</taxon>
        <taxon>Amphibia</taxon>
        <taxon>Batrachia</taxon>
        <taxon>Caudata</taxon>
        <taxon>Salamandroidea</taxon>
        <taxon>Salamandridae</taxon>
        <taxon>Pleurodelinae</taxon>
        <taxon>Pleurodeles</taxon>
    </lineage>
</organism>
<name>A0AAV7MI31_PLEWA</name>
<dbReference type="AlphaFoldDB" id="A0AAV7MI31"/>
<dbReference type="Proteomes" id="UP001066276">
    <property type="component" value="Chromosome 9"/>
</dbReference>
<proteinExistence type="predicted"/>
<evidence type="ECO:0000256" key="1">
    <source>
        <dbReference type="SAM" id="MobiDB-lite"/>
    </source>
</evidence>
<comment type="caution">
    <text evidence="2">The sequence shown here is derived from an EMBL/GenBank/DDBJ whole genome shotgun (WGS) entry which is preliminary data.</text>
</comment>
<gene>
    <name evidence="2" type="ORF">NDU88_000470</name>
</gene>
<dbReference type="EMBL" id="JANPWB010000013">
    <property type="protein sequence ID" value="KAJ1103042.1"/>
    <property type="molecule type" value="Genomic_DNA"/>
</dbReference>
<sequence>MGLPLRRDQQNQQLRPAAALRASYGVGKTRKQYHGFAGRRDPRGELQRVELLTSRCRVRSRCRSRQALEVTRVADRTPG</sequence>
<accession>A0AAV7MI31</accession>
<evidence type="ECO:0000313" key="3">
    <source>
        <dbReference type="Proteomes" id="UP001066276"/>
    </source>
</evidence>
<feature type="region of interest" description="Disordered" evidence="1">
    <location>
        <begin position="1"/>
        <end position="26"/>
    </location>
</feature>
<evidence type="ECO:0000313" key="2">
    <source>
        <dbReference type="EMBL" id="KAJ1103042.1"/>
    </source>
</evidence>
<reference evidence="2" key="1">
    <citation type="journal article" date="2022" name="bioRxiv">
        <title>Sequencing and chromosome-scale assembly of the giantPleurodeles waltlgenome.</title>
        <authorList>
            <person name="Brown T."/>
            <person name="Elewa A."/>
            <person name="Iarovenko S."/>
            <person name="Subramanian E."/>
            <person name="Araus A.J."/>
            <person name="Petzold A."/>
            <person name="Susuki M."/>
            <person name="Suzuki K.-i.T."/>
            <person name="Hayashi T."/>
            <person name="Toyoda A."/>
            <person name="Oliveira C."/>
            <person name="Osipova E."/>
            <person name="Leigh N.D."/>
            <person name="Simon A."/>
            <person name="Yun M.H."/>
        </authorList>
    </citation>
    <scope>NUCLEOTIDE SEQUENCE</scope>
    <source>
        <strain evidence="2">20211129_DDA</strain>
        <tissue evidence="2">Liver</tissue>
    </source>
</reference>
<protein>
    <submittedName>
        <fullName evidence="2">Uncharacterized protein</fullName>
    </submittedName>
</protein>
<keyword evidence="3" id="KW-1185">Reference proteome</keyword>